<evidence type="ECO:0000256" key="1">
    <source>
        <dbReference type="SAM" id="MobiDB-lite"/>
    </source>
</evidence>
<evidence type="ECO:0008006" key="4">
    <source>
        <dbReference type="Google" id="ProtNLM"/>
    </source>
</evidence>
<accession>I4EMQ2</accession>
<name>I4EMQ2_9BACT</name>
<keyword evidence="3" id="KW-1185">Reference proteome</keyword>
<reference evidence="2 3" key="1">
    <citation type="journal article" date="2012" name="ISME J.">
        <title>Nitrification expanded: discovery, physiology and genomics of a nitrite-oxidizing bacterium from the phylum Chloroflexi.</title>
        <authorList>
            <person name="Sorokin D.Y."/>
            <person name="Lucker S."/>
            <person name="Vejmelkova D."/>
            <person name="Kostrikina N.A."/>
            <person name="Kleerebezem R."/>
            <person name="Rijpstra W.I."/>
            <person name="Damste J.S."/>
            <person name="Le Paslier D."/>
            <person name="Muyzer G."/>
            <person name="Wagner M."/>
            <person name="van Loosdrecht M.C."/>
            <person name="Daims H."/>
        </authorList>
    </citation>
    <scope>NUCLEOTIDE SEQUENCE [LARGE SCALE GENOMIC DNA]</scope>
    <source>
        <strain evidence="3">none</strain>
    </source>
</reference>
<feature type="region of interest" description="Disordered" evidence="1">
    <location>
        <begin position="70"/>
        <end position="90"/>
    </location>
</feature>
<dbReference type="EMBL" id="CAGS01000597">
    <property type="protein sequence ID" value="CCF85965.1"/>
    <property type="molecule type" value="Genomic_DNA"/>
</dbReference>
<evidence type="ECO:0000313" key="3">
    <source>
        <dbReference type="Proteomes" id="UP000004221"/>
    </source>
</evidence>
<dbReference type="AlphaFoldDB" id="I4EMQ2"/>
<proteinExistence type="predicted"/>
<gene>
    <name evidence="2" type="ORF">NITHO_6360001</name>
</gene>
<sequence length="90" mass="9828">MEHGAVWITYQPNLPADQVDILRKQAQQSYVLVSPYPGLPSPVVASAWSNQLKLDSASDPRLDQFVRYFRQGPQTPEPGAPCTGGTSATE</sequence>
<protein>
    <recommendedName>
        <fullName evidence="4">DUF3105 domain-containing protein</fullName>
    </recommendedName>
</protein>
<organism evidence="2 3">
    <name type="scientific">Nitrolancea hollandica Lb</name>
    <dbReference type="NCBI Taxonomy" id="1129897"/>
    <lineage>
        <taxon>Bacteria</taxon>
        <taxon>Pseudomonadati</taxon>
        <taxon>Thermomicrobiota</taxon>
        <taxon>Thermomicrobia</taxon>
        <taxon>Sphaerobacterales</taxon>
        <taxon>Sphaerobacterineae</taxon>
        <taxon>Sphaerobacteraceae</taxon>
        <taxon>Nitrolancea</taxon>
    </lineage>
</organism>
<comment type="caution">
    <text evidence="2">The sequence shown here is derived from an EMBL/GenBank/DDBJ whole genome shotgun (WGS) entry which is preliminary data.</text>
</comment>
<dbReference type="Proteomes" id="UP000004221">
    <property type="component" value="Unassembled WGS sequence"/>
</dbReference>
<dbReference type="InterPro" id="IPR021454">
    <property type="entry name" value="DUF3105"/>
</dbReference>
<dbReference type="Pfam" id="PF11303">
    <property type="entry name" value="DUF3105"/>
    <property type="match status" value="1"/>
</dbReference>
<evidence type="ECO:0000313" key="2">
    <source>
        <dbReference type="EMBL" id="CCF85965.1"/>
    </source>
</evidence>